<dbReference type="GO" id="GO:0005576">
    <property type="term" value="C:extracellular region"/>
    <property type="evidence" value="ECO:0007669"/>
    <property type="project" value="TreeGrafter"/>
</dbReference>
<dbReference type="Proteomes" id="UP000095281">
    <property type="component" value="Unplaced"/>
</dbReference>
<dbReference type="GO" id="GO:0009395">
    <property type="term" value="P:phospholipid catabolic process"/>
    <property type="evidence" value="ECO:0007669"/>
    <property type="project" value="TreeGrafter"/>
</dbReference>
<dbReference type="Gene3D" id="3.60.60.30">
    <property type="match status" value="1"/>
</dbReference>
<proteinExistence type="inferred from homology"/>
<evidence type="ECO:0000256" key="7">
    <source>
        <dbReference type="RuleBase" id="RU364138"/>
    </source>
</evidence>
<evidence type="ECO:0000256" key="6">
    <source>
        <dbReference type="ARBA" id="ARBA00023180"/>
    </source>
</evidence>
<keyword evidence="2 7" id="KW-0732">Signal</keyword>
<sequence length="546" mass="63336">MKLKIILIFILFILATFVFSFRNLNNDIFNENNLFEYLNFSKKLKSSTRYSSKYLLNKLNKLFGYRIMYICSNESIPILLYKLEGSIQKCPNNSTVAVGKYRNAQNETGWGILEIETFPNFPVEMQAYAAGLVEGLLTKIQIQYHYLNTVSQCKNASKYCLKLYSYLNSNLEWIESQTYTQLTGIQDGYGPEKLFYLSRVRYSITPILLIQMAGDFFDLDRVFKKPKNNYTSNNHCSGFVKVLEGNKDILMAHVTMAGLNTMNRILKLYKFAYAGYPASLVSQDDFTITSAGLLSMETTIILGNESIYSNVKPKGQLHCWIRSFIANLLANTSKDWMSIFGLFIKKQFIILVIILVHTTINGWQVLDYKLFKPGEELPKNDLFWILEQIPGTIVSRDMTWFLRKYNYWPSYNIPFLKKISDLGGFTEKANINNWWRWGYSPRAKIFHRDHNKVKNMETLRELMRYNDYKHDEYSRCKCQPPYTADGGISTRSDLNPLNGTWELPDMGYKNEGTIDYKGTNYKLFNKFQFEVIGGPIYGGPSNLPPF</sequence>
<dbReference type="AlphaFoldDB" id="A0A1I8BI86"/>
<keyword evidence="6" id="KW-0325">Glycoprotein</keyword>
<evidence type="ECO:0000313" key="9">
    <source>
        <dbReference type="WBParaSite" id="MhA1_Contig2619.frz3.fgene1"/>
    </source>
</evidence>
<evidence type="ECO:0000256" key="4">
    <source>
        <dbReference type="ARBA" id="ARBA00022963"/>
    </source>
</evidence>
<feature type="chain" id="PRO_5011327987" description="Phospholipase B-like" evidence="7">
    <location>
        <begin position="21"/>
        <end position="546"/>
    </location>
</feature>
<evidence type="ECO:0000256" key="5">
    <source>
        <dbReference type="ARBA" id="ARBA00023098"/>
    </source>
</evidence>
<dbReference type="GO" id="GO:0004620">
    <property type="term" value="F:phospholipase activity"/>
    <property type="evidence" value="ECO:0007669"/>
    <property type="project" value="InterPro"/>
</dbReference>
<organism evidence="8 9">
    <name type="scientific">Meloidogyne hapla</name>
    <name type="common">Root-knot nematode worm</name>
    <dbReference type="NCBI Taxonomy" id="6305"/>
    <lineage>
        <taxon>Eukaryota</taxon>
        <taxon>Metazoa</taxon>
        <taxon>Ecdysozoa</taxon>
        <taxon>Nematoda</taxon>
        <taxon>Chromadorea</taxon>
        <taxon>Rhabditida</taxon>
        <taxon>Tylenchina</taxon>
        <taxon>Tylenchomorpha</taxon>
        <taxon>Tylenchoidea</taxon>
        <taxon>Meloidogynidae</taxon>
        <taxon>Meloidogyninae</taxon>
        <taxon>Meloidogyne</taxon>
    </lineage>
</organism>
<keyword evidence="5 7" id="KW-0443">Lipid metabolism</keyword>
<evidence type="ECO:0000256" key="2">
    <source>
        <dbReference type="ARBA" id="ARBA00022729"/>
    </source>
</evidence>
<dbReference type="InterPro" id="IPR007000">
    <property type="entry name" value="PLipase_B-like"/>
</dbReference>
<accession>A0A1I8BI86</accession>
<evidence type="ECO:0000256" key="3">
    <source>
        <dbReference type="ARBA" id="ARBA00022801"/>
    </source>
</evidence>
<evidence type="ECO:0000256" key="1">
    <source>
        <dbReference type="ARBA" id="ARBA00007835"/>
    </source>
</evidence>
<reference evidence="9" key="1">
    <citation type="submission" date="2016-11" db="UniProtKB">
        <authorList>
            <consortium name="WormBaseParasite"/>
        </authorList>
    </citation>
    <scope>IDENTIFICATION</scope>
</reference>
<dbReference type="PANTHER" id="PTHR12370:SF8">
    <property type="entry name" value="PHOSPHOLIPASE B-LIKE 3-RELATED"/>
    <property type="match status" value="1"/>
</dbReference>
<comment type="similarity">
    <text evidence="1 7">Belongs to the phospholipase B-like family.</text>
</comment>
<dbReference type="OMA" id="WAYLAVE"/>
<keyword evidence="3 7" id="KW-0378">Hydrolase</keyword>
<dbReference type="Pfam" id="PF04916">
    <property type="entry name" value="Phospholip_B"/>
    <property type="match status" value="1"/>
</dbReference>
<keyword evidence="4 7" id="KW-0442">Lipid degradation</keyword>
<protein>
    <recommendedName>
        <fullName evidence="7">Phospholipase B-like</fullName>
        <ecNumber evidence="7">3.1.1.-</ecNumber>
    </recommendedName>
</protein>
<dbReference type="PANTHER" id="PTHR12370">
    <property type="entry name" value="PHOSPHOLIPASE B-RELATED"/>
    <property type="match status" value="1"/>
</dbReference>
<dbReference type="EC" id="3.1.1.-" evidence="7"/>
<evidence type="ECO:0000313" key="8">
    <source>
        <dbReference type="Proteomes" id="UP000095281"/>
    </source>
</evidence>
<dbReference type="WBParaSite" id="MhA1_Contig2619.frz3.fgene1">
    <property type="protein sequence ID" value="MhA1_Contig2619.frz3.fgene1"/>
    <property type="gene ID" value="MhA1_Contig2619.frz3.fgene1"/>
</dbReference>
<comment type="function">
    <text evidence="7">Putative phospholipase.</text>
</comment>
<feature type="signal peptide" evidence="7">
    <location>
        <begin position="1"/>
        <end position="20"/>
    </location>
</feature>
<keyword evidence="8" id="KW-1185">Reference proteome</keyword>
<name>A0A1I8BI86_MELHA</name>